<organism evidence="1 2">
    <name type="scientific">Rhizophagus irregularis</name>
    <dbReference type="NCBI Taxonomy" id="588596"/>
    <lineage>
        <taxon>Eukaryota</taxon>
        <taxon>Fungi</taxon>
        <taxon>Fungi incertae sedis</taxon>
        <taxon>Mucoromycota</taxon>
        <taxon>Glomeromycotina</taxon>
        <taxon>Glomeromycetes</taxon>
        <taxon>Glomerales</taxon>
        <taxon>Glomeraceae</taxon>
        <taxon>Rhizophagus</taxon>
    </lineage>
</organism>
<reference evidence="1 2" key="2">
    <citation type="submission" date="2017-10" db="EMBL/GenBank/DDBJ databases">
        <title>Extensive intraspecific genome diversity in a model arbuscular mycorrhizal fungus.</title>
        <authorList>
            <person name="Chen E.C.H."/>
            <person name="Morin E."/>
            <person name="Baudet D."/>
            <person name="Noel J."/>
            <person name="Ndikumana S."/>
            <person name="Charron P."/>
            <person name="St-Onge C."/>
            <person name="Giorgi J."/>
            <person name="Grigoriev I.V."/>
            <person name="Roux C."/>
            <person name="Martin F.M."/>
            <person name="Corradi N."/>
        </authorList>
    </citation>
    <scope>NUCLEOTIDE SEQUENCE [LARGE SCALE GENOMIC DNA]</scope>
    <source>
        <strain evidence="1 2">C2</strain>
    </source>
</reference>
<dbReference type="Proteomes" id="UP000233469">
    <property type="component" value="Unassembled WGS sequence"/>
</dbReference>
<dbReference type="VEuPathDB" id="FungiDB:RhiirA1_455702"/>
<accession>A0A2N1N358</accession>
<dbReference type="VEuPathDB" id="FungiDB:FUN_019383"/>
<evidence type="ECO:0000313" key="1">
    <source>
        <dbReference type="EMBL" id="PKK68322.1"/>
    </source>
</evidence>
<evidence type="ECO:0000313" key="2">
    <source>
        <dbReference type="Proteomes" id="UP000233469"/>
    </source>
</evidence>
<dbReference type="AlphaFoldDB" id="A0A2N1N358"/>
<dbReference type="EMBL" id="LLXL01000853">
    <property type="protein sequence ID" value="PKK68322.1"/>
    <property type="molecule type" value="Genomic_DNA"/>
</dbReference>
<comment type="caution">
    <text evidence="1">The sequence shown here is derived from an EMBL/GenBank/DDBJ whole genome shotgun (WGS) entry which is preliminary data.</text>
</comment>
<dbReference type="VEuPathDB" id="FungiDB:FUN_019384"/>
<name>A0A2N1N358_9GLOM</name>
<reference evidence="1 2" key="1">
    <citation type="submission" date="2016-04" db="EMBL/GenBank/DDBJ databases">
        <title>Genome analyses suggest a sexual origin of heterokaryosis in a supposedly ancient asexual fungus.</title>
        <authorList>
            <person name="Ropars J."/>
            <person name="Sedzielewska K."/>
            <person name="Noel J."/>
            <person name="Charron P."/>
            <person name="Farinelli L."/>
            <person name="Marton T."/>
            <person name="Kruger M."/>
            <person name="Pelin A."/>
            <person name="Brachmann A."/>
            <person name="Corradi N."/>
        </authorList>
    </citation>
    <scope>NUCLEOTIDE SEQUENCE [LARGE SCALE GENOMIC DNA]</scope>
    <source>
        <strain evidence="1 2">C2</strain>
    </source>
</reference>
<gene>
    <name evidence="1" type="ORF">RhiirC2_782401</name>
</gene>
<sequence length="268" mass="30520">MEMRIGNHNLQRNALSAASPLFPSTDKSNYALAIAQHLFTLTNFNEAFEMFSVHFVKQNIIGNVINEAKLKANIKAAQSERDQIDLLLSEYLDDTSISQSEHAIDSRYVSLKSGIYAKLAKTALSIGQNLEFNFEQSCELYSDLKFAKNKLKLNDIELIQKVIKTLAESDNINEKEDNEYEDSLFDKSKSHIEKSIQKIINSKIIPNDNVNIDNIPKDLDDDFIDNEKNNNDENIVLTDDKIIDDINGRGILNYNVNNLLNKYVNKNQ</sequence>
<protein>
    <submittedName>
        <fullName evidence="1">Uncharacterized protein</fullName>
    </submittedName>
</protein>
<proteinExistence type="predicted"/>